<protein>
    <submittedName>
        <fullName evidence="13">Potassium transporter Kup</fullName>
    </submittedName>
</protein>
<dbReference type="RefSeq" id="WP_135525033.1">
    <property type="nucleotide sequence ID" value="NZ_SRLH01000001.1"/>
</dbReference>
<evidence type="ECO:0000313" key="13">
    <source>
        <dbReference type="EMBL" id="TGD59827.1"/>
    </source>
</evidence>
<feature type="domain" description="K+ potassium transporter C-terminal" evidence="12">
    <location>
        <begin position="468"/>
        <end position="624"/>
    </location>
</feature>
<evidence type="ECO:0000259" key="11">
    <source>
        <dbReference type="Pfam" id="PF02705"/>
    </source>
</evidence>
<keyword evidence="14" id="KW-1185">Reference proteome</keyword>
<evidence type="ECO:0000256" key="4">
    <source>
        <dbReference type="ARBA" id="ARBA00022692"/>
    </source>
</evidence>
<keyword evidence="7 10" id="KW-1133">Transmembrane helix</keyword>
<feature type="domain" description="K+ potassium transporter integral membrane" evidence="11">
    <location>
        <begin position="15"/>
        <end position="444"/>
    </location>
</feature>
<evidence type="ECO:0000256" key="8">
    <source>
        <dbReference type="ARBA" id="ARBA00023065"/>
    </source>
</evidence>
<name>A0A4Z0LD78_9FLAO</name>
<evidence type="ECO:0000256" key="2">
    <source>
        <dbReference type="ARBA" id="ARBA00022448"/>
    </source>
</evidence>
<proteinExistence type="predicted"/>
<dbReference type="EMBL" id="SRLH01000001">
    <property type="protein sequence ID" value="TGD59827.1"/>
    <property type="molecule type" value="Genomic_DNA"/>
</dbReference>
<dbReference type="PANTHER" id="PTHR30540:SF83">
    <property type="entry name" value="K+ POTASSIUM TRANSPORTER"/>
    <property type="match status" value="1"/>
</dbReference>
<dbReference type="Proteomes" id="UP000297407">
    <property type="component" value="Unassembled WGS sequence"/>
</dbReference>
<feature type="transmembrane region" description="Helical" evidence="10">
    <location>
        <begin position="129"/>
        <end position="149"/>
    </location>
</feature>
<evidence type="ECO:0000256" key="3">
    <source>
        <dbReference type="ARBA" id="ARBA00022538"/>
    </source>
</evidence>
<dbReference type="PANTHER" id="PTHR30540">
    <property type="entry name" value="OSMOTIC STRESS POTASSIUM TRANSPORTER"/>
    <property type="match status" value="1"/>
</dbReference>
<organism evidence="13 14">
    <name type="scientific">Flavobacterium humi</name>
    <dbReference type="NCBI Taxonomy" id="2562683"/>
    <lineage>
        <taxon>Bacteria</taxon>
        <taxon>Pseudomonadati</taxon>
        <taxon>Bacteroidota</taxon>
        <taxon>Flavobacteriia</taxon>
        <taxon>Flavobacteriales</taxon>
        <taxon>Flavobacteriaceae</taxon>
        <taxon>Flavobacterium</taxon>
    </lineage>
</organism>
<keyword evidence="3" id="KW-0633">Potassium transport</keyword>
<evidence type="ECO:0000259" key="12">
    <source>
        <dbReference type="Pfam" id="PF22776"/>
    </source>
</evidence>
<evidence type="ECO:0000313" key="14">
    <source>
        <dbReference type="Proteomes" id="UP000297407"/>
    </source>
</evidence>
<keyword evidence="5" id="KW-0769">Symport</keyword>
<evidence type="ECO:0000256" key="6">
    <source>
        <dbReference type="ARBA" id="ARBA00022958"/>
    </source>
</evidence>
<accession>A0A4Z0LD78</accession>
<dbReference type="InterPro" id="IPR003855">
    <property type="entry name" value="K+_transporter"/>
</dbReference>
<feature type="transmembrane region" description="Helical" evidence="10">
    <location>
        <begin position="277"/>
        <end position="298"/>
    </location>
</feature>
<dbReference type="OrthoDB" id="9805577at2"/>
<keyword evidence="9 10" id="KW-0472">Membrane</keyword>
<dbReference type="Pfam" id="PF02705">
    <property type="entry name" value="K_trans"/>
    <property type="match status" value="1"/>
</dbReference>
<evidence type="ECO:0000256" key="5">
    <source>
        <dbReference type="ARBA" id="ARBA00022847"/>
    </source>
</evidence>
<feature type="transmembrane region" description="Helical" evidence="10">
    <location>
        <begin position="386"/>
        <end position="409"/>
    </location>
</feature>
<evidence type="ECO:0000256" key="9">
    <source>
        <dbReference type="ARBA" id="ARBA00023136"/>
    </source>
</evidence>
<reference evidence="13 14" key="1">
    <citation type="submission" date="2019-04" db="EMBL/GenBank/DDBJ databases">
        <title>Flavobacterium sp. strain DS2-A Genome sequencing and assembly.</title>
        <authorList>
            <person name="Kim I."/>
        </authorList>
    </citation>
    <scope>NUCLEOTIDE SEQUENCE [LARGE SCALE GENOMIC DNA]</scope>
    <source>
        <strain evidence="13 14">DS2-A</strain>
    </source>
</reference>
<dbReference type="GO" id="GO:0015079">
    <property type="term" value="F:potassium ion transmembrane transporter activity"/>
    <property type="evidence" value="ECO:0007669"/>
    <property type="project" value="InterPro"/>
</dbReference>
<keyword evidence="6" id="KW-0630">Potassium</keyword>
<feature type="transmembrane region" description="Helical" evidence="10">
    <location>
        <begin position="415"/>
        <end position="433"/>
    </location>
</feature>
<keyword evidence="2" id="KW-0813">Transport</keyword>
<evidence type="ECO:0000256" key="7">
    <source>
        <dbReference type="ARBA" id="ARBA00022989"/>
    </source>
</evidence>
<feature type="transmembrane region" description="Helical" evidence="10">
    <location>
        <begin position="47"/>
        <end position="68"/>
    </location>
</feature>
<feature type="transmembrane region" description="Helical" evidence="10">
    <location>
        <begin position="236"/>
        <end position="257"/>
    </location>
</feature>
<dbReference type="InterPro" id="IPR053952">
    <property type="entry name" value="K_trans_C"/>
</dbReference>
<dbReference type="AlphaFoldDB" id="A0A4Z0LD78"/>
<gene>
    <name evidence="13" type="ORF">E4635_02535</name>
</gene>
<feature type="transmembrane region" description="Helical" evidence="10">
    <location>
        <begin position="329"/>
        <end position="349"/>
    </location>
</feature>
<evidence type="ECO:0000256" key="10">
    <source>
        <dbReference type="SAM" id="Phobius"/>
    </source>
</evidence>
<dbReference type="GO" id="GO:0015293">
    <property type="term" value="F:symporter activity"/>
    <property type="evidence" value="ECO:0007669"/>
    <property type="project" value="UniProtKB-KW"/>
</dbReference>
<comment type="caution">
    <text evidence="13">The sequence shown here is derived from an EMBL/GenBank/DDBJ whole genome shotgun (WGS) entry which is preliminary data.</text>
</comment>
<keyword evidence="4 10" id="KW-0812">Transmembrane</keyword>
<evidence type="ECO:0000256" key="1">
    <source>
        <dbReference type="ARBA" id="ARBA00004141"/>
    </source>
</evidence>
<feature type="transmembrane region" description="Helical" evidence="10">
    <location>
        <begin position="202"/>
        <end position="224"/>
    </location>
</feature>
<dbReference type="InterPro" id="IPR053951">
    <property type="entry name" value="K_trans_N"/>
</dbReference>
<keyword evidence="8" id="KW-0406">Ion transport</keyword>
<dbReference type="Pfam" id="PF22776">
    <property type="entry name" value="K_trans_C"/>
    <property type="match status" value="1"/>
</dbReference>
<comment type="subcellular location">
    <subcellularLocation>
        <location evidence="1">Membrane</location>
        <topology evidence="1">Multi-pass membrane protein</topology>
    </subcellularLocation>
</comment>
<dbReference type="GO" id="GO:0016020">
    <property type="term" value="C:membrane"/>
    <property type="evidence" value="ECO:0007669"/>
    <property type="project" value="UniProtKB-SubCell"/>
</dbReference>
<sequence length="646" mass="73142">MNKSALQKVSAATLLVALGIIYGDIGTSPLYVMKSIVGDRQITQLLVYGGISCVFWTLTFQTTFKYIFLTLSADNQGEGGVFSLYALVKRFGKGKLVIPTILGATTLLADGIITPPISVASAVEGLETIIPNLPTVPIVIAILSGLFIFQRFGTQKVGYIFGPAMVVWFTMLLVLGVSQIVHHPDILKALNPMYGYQLLVEYPHGFWLLGAVFLCTTGAEALYSDLGHCGRANIRLTWIFVKIALVTNYLGQGAWLMHQGALFLEGKNPFYTIMPQWFLIIGIGIATLAAIIASQALISGSFTLINEAISLNFWPRVALKNPTNLKGQIYIPSVNTILWAGCVLMILYFKNSAHMEAAYGFSITIAMLMTTFLLSYYLVFIKKIKIGWVAVILFVFSVIEISFFIANVVKIKERWMFLFFELFIFMVMYVWYYSRKINNRFLKFTNLVEQTAALEELSKDDGIPKYSTHLIYLSKADKTYEIEEKILKSIFAKQPKRADVYWFLHINRTNDPFTLNYEVVEILDDKVIKVVLNLGFRVQPKVELYFKKIVQELVERKELNLHIRPDGSTKYNAEPDFKFIIIEKFLSVENDLELKDGWLLTSYFWLKRLSLSDEKAFGLDKSDVAIENVPMIYTPASTLELNRKTN</sequence>
<feature type="transmembrane region" description="Helical" evidence="10">
    <location>
        <begin position="361"/>
        <end position="379"/>
    </location>
</feature>
<feature type="transmembrane region" description="Helical" evidence="10">
    <location>
        <begin position="161"/>
        <end position="182"/>
    </location>
</feature>